<dbReference type="EMBL" id="CP002792">
    <property type="protein sequence ID" value="AEH06781.1"/>
    <property type="molecule type" value="Genomic_DNA"/>
</dbReference>
<dbReference type="Proteomes" id="UP000009296">
    <property type="component" value="Chromosome"/>
</dbReference>
<keyword evidence="7" id="KW-1185">Reference proteome</keyword>
<dbReference type="AlphaFoldDB" id="F8AL99"/>
<dbReference type="eggNOG" id="arCOG02461">
    <property type="taxonomic scope" value="Archaea"/>
</dbReference>
<dbReference type="Gene3D" id="3.30.70.20">
    <property type="match status" value="1"/>
</dbReference>
<dbReference type="GO" id="GO:0046872">
    <property type="term" value="F:metal ion binding"/>
    <property type="evidence" value="ECO:0007669"/>
    <property type="project" value="UniProtKB-KW"/>
</dbReference>
<proteinExistence type="predicted"/>
<dbReference type="HOGENOM" id="CLU_1745537_0_0_2"/>
<evidence type="ECO:0000256" key="3">
    <source>
        <dbReference type="ARBA" id="ARBA00023004"/>
    </source>
</evidence>
<name>F8AL99_METOI</name>
<gene>
    <name evidence="6" type="ordered locus">Metok_0804</name>
</gene>
<dbReference type="PROSITE" id="PS51379">
    <property type="entry name" value="4FE4S_FER_2"/>
    <property type="match status" value="1"/>
</dbReference>
<keyword evidence="1" id="KW-0004">4Fe-4S</keyword>
<evidence type="ECO:0000259" key="5">
    <source>
        <dbReference type="PROSITE" id="PS51379"/>
    </source>
</evidence>
<organism evidence="6 7">
    <name type="scientific">Methanothermococcus okinawensis (strain DSM 14208 / JCM 11175 / IH1)</name>
    <dbReference type="NCBI Taxonomy" id="647113"/>
    <lineage>
        <taxon>Archaea</taxon>
        <taxon>Methanobacteriati</taxon>
        <taxon>Methanobacteriota</taxon>
        <taxon>Methanomada group</taxon>
        <taxon>Methanococci</taxon>
        <taxon>Methanococcales</taxon>
        <taxon>Methanococcaceae</taxon>
        <taxon>Methanothermococcus</taxon>
    </lineage>
</organism>
<keyword evidence="4" id="KW-0411">Iron-sulfur</keyword>
<accession>F8AL99</accession>
<sequence length="174" mass="21147">MLINMIYLKFFIKNNKKHINLVKKMDNQLKQLKQKELLIKIREFMILNIEIKKLMNELDVDREIYNTYENITKMVREPNKLIYKKFYNAGKEIYYEEYRKKRKDIVWFPTINYTNCKKCKKCIDFCPKGVYEWENGKVVVKYPFNCIINCNACSCLCCENNAIVFPEKKINKYD</sequence>
<keyword evidence="3" id="KW-0408">Iron</keyword>
<dbReference type="InterPro" id="IPR017896">
    <property type="entry name" value="4Fe4S_Fe-S-bd"/>
</dbReference>
<dbReference type="KEGG" id="mok:Metok_0804"/>
<dbReference type="InterPro" id="IPR050572">
    <property type="entry name" value="Fe-S_Ferredoxin"/>
</dbReference>
<dbReference type="GO" id="GO:0016491">
    <property type="term" value="F:oxidoreductase activity"/>
    <property type="evidence" value="ECO:0007669"/>
    <property type="project" value="UniProtKB-ARBA"/>
</dbReference>
<dbReference type="PROSITE" id="PS00198">
    <property type="entry name" value="4FE4S_FER_1"/>
    <property type="match status" value="1"/>
</dbReference>
<dbReference type="SUPFAM" id="SSF54862">
    <property type="entry name" value="4Fe-4S ferredoxins"/>
    <property type="match status" value="1"/>
</dbReference>
<dbReference type="PANTHER" id="PTHR43687:SF2">
    <property type="entry name" value="FERREDOXIN 3"/>
    <property type="match status" value="1"/>
</dbReference>
<evidence type="ECO:0000256" key="4">
    <source>
        <dbReference type="ARBA" id="ARBA00023014"/>
    </source>
</evidence>
<evidence type="ECO:0000313" key="7">
    <source>
        <dbReference type="Proteomes" id="UP000009296"/>
    </source>
</evidence>
<reference evidence="6" key="1">
    <citation type="submission" date="2011-05" db="EMBL/GenBank/DDBJ databases">
        <title>Complete sequence of chromosome of Methanothermococcus okinawensis IH1.</title>
        <authorList>
            <consortium name="US DOE Joint Genome Institute"/>
            <person name="Lucas S."/>
            <person name="Han J."/>
            <person name="Lapidus A."/>
            <person name="Cheng J.-F."/>
            <person name="Goodwin L."/>
            <person name="Pitluck S."/>
            <person name="Peters L."/>
            <person name="Mikhailova N."/>
            <person name="Held B."/>
            <person name="Han C."/>
            <person name="Tapia R."/>
            <person name="Land M."/>
            <person name="Hauser L."/>
            <person name="Kyrpides N."/>
            <person name="Ivanova N."/>
            <person name="Pagani I."/>
            <person name="Sieprawska-Lupa M."/>
            <person name="Takai K."/>
            <person name="Miyazaki J."/>
            <person name="Whitman W."/>
            <person name="Woyke T."/>
        </authorList>
    </citation>
    <scope>NUCLEOTIDE SEQUENCE [LARGE SCALE GENOMIC DNA]</scope>
    <source>
        <strain evidence="6">IH1</strain>
    </source>
</reference>
<keyword evidence="2" id="KW-0479">Metal-binding</keyword>
<dbReference type="InterPro" id="IPR017900">
    <property type="entry name" value="4Fe4S_Fe_S_CS"/>
</dbReference>
<dbReference type="GO" id="GO:0051539">
    <property type="term" value="F:4 iron, 4 sulfur cluster binding"/>
    <property type="evidence" value="ECO:0007669"/>
    <property type="project" value="UniProtKB-KW"/>
</dbReference>
<protein>
    <submittedName>
        <fullName evidence="6">4Fe-4S ferredoxin iron-sulfur binding domain-containing protein</fullName>
    </submittedName>
</protein>
<dbReference type="PANTHER" id="PTHR43687">
    <property type="entry name" value="ADENYLYLSULFATE REDUCTASE, BETA SUBUNIT"/>
    <property type="match status" value="1"/>
</dbReference>
<evidence type="ECO:0000256" key="1">
    <source>
        <dbReference type="ARBA" id="ARBA00022485"/>
    </source>
</evidence>
<evidence type="ECO:0000313" key="6">
    <source>
        <dbReference type="EMBL" id="AEH06781.1"/>
    </source>
</evidence>
<evidence type="ECO:0000256" key="2">
    <source>
        <dbReference type="ARBA" id="ARBA00022723"/>
    </source>
</evidence>
<feature type="domain" description="4Fe-4S ferredoxin-type" evidence="5">
    <location>
        <begin position="107"/>
        <end position="136"/>
    </location>
</feature>
<dbReference type="STRING" id="647113.Metok_0804"/>